<reference evidence="6" key="2">
    <citation type="submission" date="2016-04" db="UniProtKB">
        <authorList>
            <consortium name="WormBaseParasite"/>
        </authorList>
    </citation>
    <scope>IDENTIFICATION</scope>
</reference>
<feature type="domain" description="Far11/STRP C-terminal" evidence="4">
    <location>
        <begin position="508"/>
        <end position="909"/>
    </location>
</feature>
<evidence type="ECO:0000256" key="2">
    <source>
        <dbReference type="SAM" id="MobiDB-lite"/>
    </source>
</evidence>
<evidence type="ECO:0000256" key="1">
    <source>
        <dbReference type="ARBA" id="ARBA00007062"/>
    </source>
</evidence>
<organism evidence="5 6">
    <name type="scientific">Angiostrongylus cantonensis</name>
    <name type="common">Rat lungworm</name>
    <dbReference type="NCBI Taxonomy" id="6313"/>
    <lineage>
        <taxon>Eukaryota</taxon>
        <taxon>Metazoa</taxon>
        <taxon>Ecdysozoa</taxon>
        <taxon>Nematoda</taxon>
        <taxon>Chromadorea</taxon>
        <taxon>Rhabditida</taxon>
        <taxon>Rhabditina</taxon>
        <taxon>Rhabditomorpha</taxon>
        <taxon>Strongyloidea</taxon>
        <taxon>Metastrongylidae</taxon>
        <taxon>Angiostrongylus</taxon>
    </lineage>
</organism>
<dbReference type="Proteomes" id="UP000035642">
    <property type="component" value="Unassembled WGS sequence"/>
</dbReference>
<dbReference type="SMART" id="SM01293">
    <property type="entry name" value="DUF3402"/>
    <property type="match status" value="1"/>
</dbReference>
<keyword evidence="5" id="KW-1185">Reference proteome</keyword>
<accession>A0A158PA24</accession>
<evidence type="ECO:0000259" key="4">
    <source>
        <dbReference type="SMART" id="SM01293"/>
    </source>
</evidence>
<dbReference type="GO" id="GO:0007010">
    <property type="term" value="P:cytoskeleton organization"/>
    <property type="evidence" value="ECO:0007669"/>
    <property type="project" value="TreeGrafter"/>
</dbReference>
<dbReference type="GO" id="GO:0005829">
    <property type="term" value="C:cytosol"/>
    <property type="evidence" value="ECO:0007669"/>
    <property type="project" value="TreeGrafter"/>
</dbReference>
<dbReference type="Pfam" id="PF07923">
    <property type="entry name" value="N1221"/>
    <property type="match status" value="1"/>
</dbReference>
<dbReference type="InterPro" id="IPR021819">
    <property type="entry name" value="Far11/STRP_C"/>
</dbReference>
<dbReference type="STRING" id="6313.A0A158PA24"/>
<dbReference type="PANTHER" id="PTHR13239:SF4">
    <property type="entry name" value="AT25231P"/>
    <property type="match status" value="1"/>
</dbReference>
<evidence type="ECO:0000313" key="6">
    <source>
        <dbReference type="WBParaSite" id="ACAC_0000891101-mRNA-1"/>
    </source>
</evidence>
<name>A0A158PA24_ANGCA</name>
<comment type="similarity">
    <text evidence="1">Belongs to the STRIP family.</text>
</comment>
<proteinExistence type="inferred from homology"/>
<dbReference type="Pfam" id="PF11882">
    <property type="entry name" value="DUF3402"/>
    <property type="match status" value="2"/>
</dbReference>
<dbReference type="SMART" id="SM01292">
    <property type="entry name" value="N1221"/>
    <property type="match status" value="1"/>
</dbReference>
<protein>
    <submittedName>
        <fullName evidence="6">N1221 domain-containing protein</fullName>
    </submittedName>
</protein>
<dbReference type="WBParaSite" id="ACAC_0000891101-mRNA-1">
    <property type="protein sequence ID" value="ACAC_0000891101-mRNA-1"/>
    <property type="gene ID" value="ACAC_0000891101"/>
</dbReference>
<evidence type="ECO:0000259" key="3">
    <source>
        <dbReference type="SMART" id="SM01292"/>
    </source>
</evidence>
<feature type="domain" description="Far11/STRP N-terminal" evidence="3">
    <location>
        <begin position="72"/>
        <end position="418"/>
    </location>
</feature>
<evidence type="ECO:0000313" key="5">
    <source>
        <dbReference type="Proteomes" id="UP000035642"/>
    </source>
</evidence>
<sequence length="942" mass="108293">MVDSAVERDLDRDSKRRGIRPNFAEDVYGDKKLTQAEDVEYSESSLAQRRSALLVKLKQLKDSHGTTTADNDCDIEFEYSDSDSLLNELAELYTYSELDDFASNIQCWKVYADNNEYCTVHEFSMFIIQDLCVRMESAEPDVRLASARIMLYILQGAYLDFTDEEEVEASMLLTATFDKGTGDHEVDCLHSAFLNAHLAYKAGAYQALNTLLMTEICEPFDSGLGATTDGGRESKASSRGSRCPSSADLAEDRRNRRAATIADNEAIRTMLSALYHMVDEDPTLSHRRSAFLAELSEPLDHAGQPLLLVLFEMLPPFYTGSSPHLPIKKVLLLIWKILLATLGGWRELDAQKAAKRAAQALPVMENTIAVASSLPATIINDNESARMAARRIVPIGRVMARQLAYAGSDEVKDEEFDIVAKNPKMYYCNVAWSCLYFTIEAGTELRHVCSGERTPRAGSPAVHEPPKQCLPWRSKVSKQELETFLQQERQKFFSYQLPGDVDTMFALPIPIHRSVETLRKHLYTSLGEIQVHDEDYNRYIFSRKEMIEMNNVEELYRLLLPNLCQYVVALLKILLAAAPSNKAKNDALNILIDVLTPETEGCDILSNSISLDHSTNSPLEESVRLAIDINRHKEIMVKATSSILLLLMKHFRLNHIYQYEYLCQHIVYGNGIPLMLKFLDQNMIRYVQSRYEIHAYNYPQAPLHYVRNRDEWPILNSDNVESRDVDRRGMYYMWRNLFSSINLIRVLNKLVKGKQSRVMMLMVFKSAPILKRSLKIRLGLFQFFVLKALKMQSRYLGRQWRKSNMEIMSAIYNKVRHRMTDDWAFANEMRKSYDYHSEESELKAAVERFHSRRYSWLHPQLSIEVSDAPMPGDDYLNRVNLRDFEPVDNCLHSVLGKEPELGKRFKSNYKKWMEDEVLKRNIDWNRLLMNTRGIALSKDVTC</sequence>
<dbReference type="PANTHER" id="PTHR13239">
    <property type="entry name" value="PROTEIN REQUIRED FOR HYPHAL ANASTOMOSIS HAM-2"/>
    <property type="match status" value="1"/>
</dbReference>
<dbReference type="InterPro" id="IPR040185">
    <property type="entry name" value="Far11/STRP"/>
</dbReference>
<feature type="region of interest" description="Disordered" evidence="2">
    <location>
        <begin position="227"/>
        <end position="255"/>
    </location>
</feature>
<dbReference type="InterPro" id="IPR012486">
    <property type="entry name" value="Far11/STRP_N"/>
</dbReference>
<dbReference type="AlphaFoldDB" id="A0A158PA24"/>
<reference evidence="5" key="1">
    <citation type="submission" date="2012-09" db="EMBL/GenBank/DDBJ databases">
        <authorList>
            <person name="Martin A.A."/>
        </authorList>
    </citation>
    <scope>NUCLEOTIDE SEQUENCE</scope>
</reference>